<dbReference type="RefSeq" id="WP_273910693.1">
    <property type="nucleotide sequence ID" value="NZ_JAMDGX010000032.1"/>
</dbReference>
<dbReference type="InterPro" id="IPR031982">
    <property type="entry name" value="PilE-like"/>
</dbReference>
<keyword evidence="1" id="KW-0812">Transmembrane</keyword>
<dbReference type="EMBL" id="JAMDGY010000043">
    <property type="protein sequence ID" value="MDD0991900.1"/>
    <property type="molecule type" value="Genomic_DNA"/>
</dbReference>
<sequence>MSLIELLIVVAVVGMLASIAYPSYSDQVRKAARTEIAGLLFESAHHLERHYAQAGHYADREGVVTPLSPGTRHYRLQAAREAERFTLTATRRAGSMMAADPCGDFELDQRGVRGNPHAVEDRDLRCWGS</sequence>
<proteinExistence type="predicted"/>
<name>A0ABT5NUP1_9PSED</name>
<protein>
    <submittedName>
        <fullName evidence="2">Prepilin-type N-terminal cleavage/methylation domain-containing protein</fullName>
    </submittedName>
</protein>
<dbReference type="Proteomes" id="UP001148203">
    <property type="component" value="Unassembled WGS sequence"/>
</dbReference>
<keyword evidence="1" id="KW-0472">Membrane</keyword>
<dbReference type="InterPro" id="IPR012902">
    <property type="entry name" value="N_methyl_site"/>
</dbReference>
<feature type="transmembrane region" description="Helical" evidence="1">
    <location>
        <begin position="6"/>
        <end position="24"/>
    </location>
</feature>
<organism evidence="2 3">
    <name type="scientific">Pseudomonas fontis</name>
    <dbReference type="NCBI Taxonomy" id="2942633"/>
    <lineage>
        <taxon>Bacteria</taxon>
        <taxon>Pseudomonadati</taxon>
        <taxon>Pseudomonadota</taxon>
        <taxon>Gammaproteobacteria</taxon>
        <taxon>Pseudomonadales</taxon>
        <taxon>Pseudomonadaceae</taxon>
        <taxon>Pseudomonas</taxon>
    </lineage>
</organism>
<dbReference type="SUPFAM" id="SSF54523">
    <property type="entry name" value="Pili subunits"/>
    <property type="match status" value="1"/>
</dbReference>
<dbReference type="NCBIfam" id="TIGR02532">
    <property type="entry name" value="IV_pilin_GFxxxE"/>
    <property type="match status" value="1"/>
</dbReference>
<dbReference type="InterPro" id="IPR045584">
    <property type="entry name" value="Pilin-like"/>
</dbReference>
<accession>A0ABT5NUP1</accession>
<evidence type="ECO:0000256" key="1">
    <source>
        <dbReference type="SAM" id="Phobius"/>
    </source>
</evidence>
<reference evidence="2 3" key="1">
    <citation type="submission" date="2022-05" db="EMBL/GenBank/DDBJ databases">
        <title>Novel Pseudomonas spp. Isolated from a Rainbow Trout Aquaculture Facility.</title>
        <authorList>
            <person name="Testerman T."/>
            <person name="Graf J."/>
        </authorList>
    </citation>
    <scope>NUCLEOTIDE SEQUENCE [LARGE SCALE GENOMIC DNA]</scope>
    <source>
        <strain evidence="2 3">ID681</strain>
    </source>
</reference>
<dbReference type="Pfam" id="PF16732">
    <property type="entry name" value="ComP_DUS"/>
    <property type="match status" value="1"/>
</dbReference>
<dbReference type="Gene3D" id="3.30.700.10">
    <property type="entry name" value="Glycoprotein, Type 4 Pilin"/>
    <property type="match status" value="1"/>
</dbReference>
<evidence type="ECO:0000313" key="3">
    <source>
        <dbReference type="Proteomes" id="UP001148203"/>
    </source>
</evidence>
<evidence type="ECO:0000313" key="2">
    <source>
        <dbReference type="EMBL" id="MDD0991900.1"/>
    </source>
</evidence>
<keyword evidence="3" id="KW-1185">Reference proteome</keyword>
<comment type="caution">
    <text evidence="2">The sequence shown here is derived from an EMBL/GenBank/DDBJ whole genome shotgun (WGS) entry which is preliminary data.</text>
</comment>
<gene>
    <name evidence="2" type="ORF">M5G11_15285</name>
</gene>
<keyword evidence="1" id="KW-1133">Transmembrane helix</keyword>